<feature type="coiled-coil region" evidence="1">
    <location>
        <begin position="415"/>
        <end position="478"/>
    </location>
</feature>
<evidence type="ECO:0000256" key="1">
    <source>
        <dbReference type="SAM" id="Coils"/>
    </source>
</evidence>
<dbReference type="Proteomes" id="UP000586254">
    <property type="component" value="Unassembled WGS sequence"/>
</dbReference>
<evidence type="ECO:0000256" key="4">
    <source>
        <dbReference type="SAM" id="SignalP"/>
    </source>
</evidence>
<dbReference type="Gene3D" id="1.20.1270.90">
    <property type="entry name" value="AF1782-like"/>
    <property type="match status" value="4"/>
</dbReference>
<dbReference type="GO" id="GO:0000272">
    <property type="term" value="P:polysaccharide catabolic process"/>
    <property type="evidence" value="ECO:0007669"/>
    <property type="project" value="InterPro"/>
</dbReference>
<gene>
    <name evidence="6" type="ORF">H0N91_12480</name>
</gene>
<organism evidence="6 7">
    <name type="scientific">Eubacterium callanderi</name>
    <dbReference type="NCBI Taxonomy" id="53442"/>
    <lineage>
        <taxon>Bacteria</taxon>
        <taxon>Bacillati</taxon>
        <taxon>Bacillota</taxon>
        <taxon>Clostridia</taxon>
        <taxon>Eubacteriales</taxon>
        <taxon>Eubacteriaceae</taxon>
        <taxon>Eubacterium</taxon>
    </lineage>
</organism>
<dbReference type="Gene3D" id="2.60.40.680">
    <property type="match status" value="1"/>
</dbReference>
<keyword evidence="3" id="KW-1133">Transmembrane helix</keyword>
<feature type="chain" id="PRO_5033037239" evidence="4">
    <location>
        <begin position="34"/>
        <end position="803"/>
    </location>
</feature>
<feature type="compositionally biased region" description="Polar residues" evidence="2">
    <location>
        <begin position="748"/>
        <end position="766"/>
    </location>
</feature>
<keyword evidence="3" id="KW-0812">Transmembrane</keyword>
<comment type="caution">
    <text evidence="6">The sequence shown here is derived from an EMBL/GenBank/DDBJ whole genome shotgun (WGS) entry which is preliminary data.</text>
</comment>
<sequence length="803" mass="87223">MKGFTVKSNKKILALFLAIIMMLSTLMSYPVKAEETESFDTSVFLTLSSEKIEQGKEFSVVLNVDKTTEFGGMTFNVRYDSNKVEFVKYEKYTGSSMANNQAAKSMVTYTDSGAENFTIPDGKVMTITFKAKDDVTGTTDFGIDVVTLYKIEGLDEIDLTAEATGAALKIIAPPADTKDLTEKINEAKVHLNDRLTTDSMTALNAAIEEAENVLKSDESTQVQVNEQITKLDSVIKSLVTAVDTTALEKEIERGDALAEKLDGYTPATVAVFSQAYQEAKNYLPVAQNLEDNEANVQAVAEKTKALEDAIVGLEKIPNMDDLKVSIKEAEGMLADVETTYMDAQRQALETALNEARGVSQNENATEDQVKAASEKLDKAIADAKANIAGNKEVLLASINQYKTNYPEANYISGSYAGLKQAISDAETLYATMENEQVLKSKVDAAIGAMANAADTLVLRATDEQKSGLNKTIAQAEALLPNKEEYIVSAFEAMENSLNDAKSIFANQDVTVDQVNEANNDLQRALTNLESQKRATDAEKAALKGAIESKENKDYYTEDSYIVYEKAYESSKAVYESKDVTKAQVDTALAELNSAKDALVTYAKDDQTDVEVIGLPTPGTGINVKDNSKNSQLQKTVSDAIQSNSVIKDKDTKVLKVLNIKPDMTDEELNAFNADSNSKVTIYIPLDKSEQGYNSYMVCHIKDDGSIEWLTPEIINDGKTLKLTVSSFSDFAVVGVKAPETPAGGDTNKPISSDSKNTGSINPSTGLPYTDDELRTGGMQAMAILALMGLAGIVLVRRRKISEK</sequence>
<dbReference type="CDD" id="cd08547">
    <property type="entry name" value="Type_II_cohesin"/>
    <property type="match status" value="1"/>
</dbReference>
<feature type="signal peptide" evidence="4">
    <location>
        <begin position="1"/>
        <end position="33"/>
    </location>
</feature>
<dbReference type="Pfam" id="PF07554">
    <property type="entry name" value="FIVAR"/>
    <property type="match status" value="5"/>
</dbReference>
<reference evidence="6 7" key="1">
    <citation type="submission" date="2020-07" db="EMBL/GenBank/DDBJ databases">
        <title>Organ Donor 1.</title>
        <authorList>
            <person name="Marsh A.J."/>
            <person name="Azcarate-Peril M.A."/>
        </authorList>
    </citation>
    <scope>NUCLEOTIDE SEQUENCE [LARGE SCALE GENOMIC DNA]</scope>
    <source>
        <strain evidence="6 7">AMC0717</strain>
    </source>
</reference>
<feature type="coiled-coil region" evidence="1">
    <location>
        <begin position="200"/>
        <end position="227"/>
    </location>
</feature>
<keyword evidence="1" id="KW-0175">Coiled coil</keyword>
<feature type="coiled-coil region" evidence="1">
    <location>
        <begin position="511"/>
        <end position="545"/>
    </location>
</feature>
<evidence type="ECO:0000256" key="3">
    <source>
        <dbReference type="SAM" id="Phobius"/>
    </source>
</evidence>
<protein>
    <submittedName>
        <fullName evidence="6">FIVAR domain-containing protein</fullName>
    </submittedName>
</protein>
<feature type="domain" description="Cohesin" evidence="5">
    <location>
        <begin position="49"/>
        <end position="163"/>
    </location>
</feature>
<dbReference type="Pfam" id="PF00963">
    <property type="entry name" value="Cohesin"/>
    <property type="match status" value="1"/>
</dbReference>
<feature type="coiled-coil region" evidence="1">
    <location>
        <begin position="289"/>
        <end position="382"/>
    </location>
</feature>
<dbReference type="GO" id="GO:0030246">
    <property type="term" value="F:carbohydrate binding"/>
    <property type="evidence" value="ECO:0007669"/>
    <property type="project" value="InterPro"/>
</dbReference>
<evidence type="ECO:0000313" key="6">
    <source>
        <dbReference type="EMBL" id="NZA38920.1"/>
    </source>
</evidence>
<evidence type="ECO:0000259" key="5">
    <source>
        <dbReference type="Pfam" id="PF00963"/>
    </source>
</evidence>
<feature type="transmembrane region" description="Helical" evidence="3">
    <location>
        <begin position="776"/>
        <end position="795"/>
    </location>
</feature>
<dbReference type="RefSeq" id="WP_180493607.1">
    <property type="nucleotide sequence ID" value="NZ_JACCKS010000014.1"/>
</dbReference>
<proteinExistence type="predicted"/>
<dbReference type="InterPro" id="IPR008965">
    <property type="entry name" value="CBM2/CBM3_carb-bd_dom_sf"/>
</dbReference>
<keyword evidence="4" id="KW-0732">Signal</keyword>
<name>A0A853JSA9_9FIRM</name>
<evidence type="ECO:0000313" key="7">
    <source>
        <dbReference type="Proteomes" id="UP000586254"/>
    </source>
</evidence>
<dbReference type="EMBL" id="JACCKS010000014">
    <property type="protein sequence ID" value="NZA38920.1"/>
    <property type="molecule type" value="Genomic_DNA"/>
</dbReference>
<accession>A0A853JSA9</accession>
<dbReference type="InterPro" id="IPR002102">
    <property type="entry name" value="Cohesin_dom"/>
</dbReference>
<dbReference type="SUPFAM" id="SSF49384">
    <property type="entry name" value="Carbohydrate-binding domain"/>
    <property type="match status" value="1"/>
</dbReference>
<dbReference type="AlphaFoldDB" id="A0A853JSA9"/>
<evidence type="ECO:0000256" key="2">
    <source>
        <dbReference type="SAM" id="MobiDB-lite"/>
    </source>
</evidence>
<feature type="region of interest" description="Disordered" evidence="2">
    <location>
        <begin position="741"/>
        <end position="771"/>
    </location>
</feature>
<keyword evidence="3" id="KW-0472">Membrane</keyword>